<protein>
    <recommendedName>
        <fullName evidence="4">Transmembrane protein</fullName>
    </recommendedName>
</protein>
<feature type="transmembrane region" description="Helical" evidence="1">
    <location>
        <begin position="116"/>
        <end position="141"/>
    </location>
</feature>
<keyword evidence="1" id="KW-1133">Transmembrane helix</keyword>
<evidence type="ECO:0000313" key="2">
    <source>
        <dbReference type="EMBL" id="KAJ3739977.1"/>
    </source>
</evidence>
<gene>
    <name evidence="2" type="ORF">DFH05DRAFT_476514</name>
</gene>
<comment type="caution">
    <text evidence="2">The sequence shown here is derived from an EMBL/GenBank/DDBJ whole genome shotgun (WGS) entry which is preliminary data.</text>
</comment>
<keyword evidence="3" id="KW-1185">Reference proteome</keyword>
<evidence type="ECO:0008006" key="4">
    <source>
        <dbReference type="Google" id="ProtNLM"/>
    </source>
</evidence>
<reference evidence="2 3" key="1">
    <citation type="journal article" date="2023" name="Proc. Natl. Acad. Sci. U.S.A.">
        <title>A global phylogenomic analysis of the shiitake genus Lentinula.</title>
        <authorList>
            <person name="Sierra-Patev S."/>
            <person name="Min B."/>
            <person name="Naranjo-Ortiz M."/>
            <person name="Looney B."/>
            <person name="Konkel Z."/>
            <person name="Slot J.C."/>
            <person name="Sakamoto Y."/>
            <person name="Steenwyk J.L."/>
            <person name="Rokas A."/>
            <person name="Carro J."/>
            <person name="Camarero S."/>
            <person name="Ferreira P."/>
            <person name="Molpeceres G."/>
            <person name="Ruiz-Duenas F.J."/>
            <person name="Serrano A."/>
            <person name="Henrissat B."/>
            <person name="Drula E."/>
            <person name="Hughes K.W."/>
            <person name="Mata J.L."/>
            <person name="Ishikawa N.K."/>
            <person name="Vargas-Isla R."/>
            <person name="Ushijima S."/>
            <person name="Smith C.A."/>
            <person name="Donoghue J."/>
            <person name="Ahrendt S."/>
            <person name="Andreopoulos W."/>
            <person name="He G."/>
            <person name="LaButti K."/>
            <person name="Lipzen A."/>
            <person name="Ng V."/>
            <person name="Riley R."/>
            <person name="Sandor L."/>
            <person name="Barry K."/>
            <person name="Martinez A.T."/>
            <person name="Xiao Y."/>
            <person name="Gibbons J.G."/>
            <person name="Terashima K."/>
            <person name="Grigoriev I.V."/>
            <person name="Hibbett D."/>
        </authorList>
    </citation>
    <scope>NUCLEOTIDE SEQUENCE [LARGE SCALE GENOMIC DNA]</scope>
    <source>
        <strain evidence="2 3">TFB7810</strain>
    </source>
</reference>
<name>A0A9W8TTU3_9AGAR</name>
<evidence type="ECO:0000256" key="1">
    <source>
        <dbReference type="SAM" id="Phobius"/>
    </source>
</evidence>
<proteinExistence type="predicted"/>
<evidence type="ECO:0000313" key="3">
    <source>
        <dbReference type="Proteomes" id="UP001142393"/>
    </source>
</evidence>
<sequence>MSNSSEVTSKSNIKFNEPSSPWLIGIASITVAMAVPAALYFRRKHNIKLPTRPIAPRRQTTMGTPLKSLTPIQSTALYSNVAQGTSGINSVNQSPLNHVSHSSSPEVIGKNDFNPALYTIGAFGIATLLVSLGALIGVGAVKTTMNVQDTQEFAREMRRIVVTRMPILSARIHRALNNGDDDDGPEDTTDWNWEDAEKRLKDAFEKDGLMAWAEVALKEIQAEERLERSKRKGLDDAH</sequence>
<organism evidence="2 3">
    <name type="scientific">Lentinula detonsa</name>
    <dbReference type="NCBI Taxonomy" id="2804962"/>
    <lineage>
        <taxon>Eukaryota</taxon>
        <taxon>Fungi</taxon>
        <taxon>Dikarya</taxon>
        <taxon>Basidiomycota</taxon>
        <taxon>Agaricomycotina</taxon>
        <taxon>Agaricomycetes</taxon>
        <taxon>Agaricomycetidae</taxon>
        <taxon>Agaricales</taxon>
        <taxon>Marasmiineae</taxon>
        <taxon>Omphalotaceae</taxon>
        <taxon>Lentinula</taxon>
    </lineage>
</organism>
<keyword evidence="1" id="KW-0472">Membrane</keyword>
<keyword evidence="1" id="KW-0812">Transmembrane</keyword>
<accession>A0A9W8TTU3</accession>
<dbReference type="AlphaFoldDB" id="A0A9W8TTU3"/>
<feature type="transmembrane region" description="Helical" evidence="1">
    <location>
        <begin position="20"/>
        <end position="41"/>
    </location>
</feature>
<dbReference type="EMBL" id="JANVFU010000016">
    <property type="protein sequence ID" value="KAJ3739977.1"/>
    <property type="molecule type" value="Genomic_DNA"/>
</dbReference>
<dbReference type="Proteomes" id="UP001142393">
    <property type="component" value="Unassembled WGS sequence"/>
</dbReference>